<keyword evidence="4 6" id="KW-1133">Transmembrane helix</keyword>
<evidence type="ECO:0000256" key="6">
    <source>
        <dbReference type="RuleBase" id="RU364120"/>
    </source>
</evidence>
<keyword evidence="2 6" id="KW-0812">Transmembrane</keyword>
<evidence type="ECO:0000313" key="7">
    <source>
        <dbReference type="EMBL" id="CAB4255069.1"/>
    </source>
</evidence>
<evidence type="ECO:0000256" key="1">
    <source>
        <dbReference type="ARBA" id="ARBA00005500"/>
    </source>
</evidence>
<evidence type="ECO:0000256" key="4">
    <source>
        <dbReference type="ARBA" id="ARBA00022989"/>
    </source>
</evidence>
<keyword evidence="5 6" id="KW-0472">Membrane</keyword>
<protein>
    <recommendedName>
        <fullName evidence="6">Stress-associated endoplasmic reticulum protein</fullName>
    </recommendedName>
</protein>
<evidence type="ECO:0000313" key="8">
    <source>
        <dbReference type="Proteomes" id="UP000644660"/>
    </source>
</evidence>
<reference evidence="7 8" key="1">
    <citation type="submission" date="2020-05" db="EMBL/GenBank/DDBJ databases">
        <authorList>
            <person name="Casaregola S."/>
            <person name="Devillers H."/>
            <person name="Grondin C."/>
        </authorList>
    </citation>
    <scope>NUCLEOTIDE SEQUENCE [LARGE SCALE GENOMIC DNA]</scope>
    <source>
        <strain evidence="7 8">CLIB 1767</strain>
    </source>
</reference>
<dbReference type="Proteomes" id="UP000644660">
    <property type="component" value="Unassembled WGS sequence"/>
</dbReference>
<comment type="function">
    <text evidence="6">Interacts with target proteins during translocation into the lumen of the endoplasmic reticulum. Protects unfolded target proteins against degradation and facilitate correct glycosylation.</text>
</comment>
<evidence type="ECO:0000256" key="5">
    <source>
        <dbReference type="ARBA" id="ARBA00023136"/>
    </source>
</evidence>
<proteinExistence type="inferred from homology"/>
<dbReference type="EMBL" id="CAEFZW010000005">
    <property type="protein sequence ID" value="CAB4255069.1"/>
    <property type="molecule type" value="Genomic_DNA"/>
</dbReference>
<evidence type="ECO:0000256" key="2">
    <source>
        <dbReference type="ARBA" id="ARBA00022692"/>
    </source>
</evidence>
<dbReference type="GeneID" id="64858098"/>
<gene>
    <name evidence="7" type="ORF">KABA2_05S07656</name>
</gene>
<accession>A0A8H2ZGW5</accession>
<keyword evidence="3 6" id="KW-0256">Endoplasmic reticulum</keyword>
<dbReference type="AlphaFoldDB" id="A0A8H2ZGW5"/>
<keyword evidence="8" id="KW-1185">Reference proteome</keyword>
<dbReference type="RefSeq" id="XP_041406913.1">
    <property type="nucleotide sequence ID" value="XM_041550979.1"/>
</dbReference>
<comment type="caution">
    <text evidence="7">The sequence shown here is derived from an EMBL/GenBank/DDBJ whole genome shotgun (WGS) entry which is preliminary data.</text>
</comment>
<dbReference type="OrthoDB" id="16679at2759"/>
<sequence length="66" mass="7482">MAIQTPKQRLANEKFNKNIEKHRKFGKAKPAKSDAASNPPISKYWMYALLFLLVGGGLLELFSNFI</sequence>
<name>A0A8H2ZGW5_9SACH</name>
<organism evidence="7 8">
    <name type="scientific">Maudiozyma barnettii</name>
    <dbReference type="NCBI Taxonomy" id="61262"/>
    <lineage>
        <taxon>Eukaryota</taxon>
        <taxon>Fungi</taxon>
        <taxon>Dikarya</taxon>
        <taxon>Ascomycota</taxon>
        <taxon>Saccharomycotina</taxon>
        <taxon>Saccharomycetes</taxon>
        <taxon>Saccharomycetales</taxon>
        <taxon>Saccharomycetaceae</taxon>
        <taxon>Maudiozyma</taxon>
    </lineage>
</organism>
<feature type="transmembrane region" description="Helical" evidence="6">
    <location>
        <begin position="44"/>
        <end position="62"/>
    </location>
</feature>
<evidence type="ECO:0000256" key="3">
    <source>
        <dbReference type="ARBA" id="ARBA00022824"/>
    </source>
</evidence>
<comment type="similarity">
    <text evidence="1 6">Belongs to the RAMP4 family.</text>
</comment>
<comment type="subcellular location">
    <subcellularLocation>
        <location evidence="6">Membrane</location>
        <topology evidence="6">Single-pass membrane protein</topology>
    </subcellularLocation>
    <subcellularLocation>
        <location evidence="6">Endoplasmic reticulum membrane</location>
        <topology evidence="6">Single-pass membrane protein</topology>
    </subcellularLocation>
</comment>
<dbReference type="Pfam" id="PF06624">
    <property type="entry name" value="RAMP4"/>
    <property type="match status" value="1"/>
</dbReference>
<dbReference type="InterPro" id="IPR010580">
    <property type="entry name" value="ER_stress-assoc"/>
</dbReference>
<dbReference type="GO" id="GO:0005789">
    <property type="term" value="C:endoplasmic reticulum membrane"/>
    <property type="evidence" value="ECO:0007669"/>
    <property type="project" value="UniProtKB-SubCell"/>
</dbReference>